<keyword evidence="1" id="KW-0479">Metal-binding</keyword>
<dbReference type="Proteomes" id="UP000054144">
    <property type="component" value="Unassembled WGS sequence"/>
</dbReference>
<dbReference type="PANTHER" id="PTHR33099:SF7">
    <property type="entry name" value="MYND-TYPE DOMAIN-CONTAINING PROTEIN"/>
    <property type="match status" value="1"/>
</dbReference>
<dbReference type="PROSITE" id="PS51471">
    <property type="entry name" value="FE2OG_OXY"/>
    <property type="match status" value="1"/>
</dbReference>
<feature type="non-terminal residue" evidence="3">
    <location>
        <position position="1"/>
    </location>
</feature>
<evidence type="ECO:0000259" key="2">
    <source>
        <dbReference type="PROSITE" id="PS51471"/>
    </source>
</evidence>
<dbReference type="GO" id="GO:0046872">
    <property type="term" value="F:metal ion binding"/>
    <property type="evidence" value="ECO:0007669"/>
    <property type="project" value="UniProtKB-KW"/>
</dbReference>
<dbReference type="AlphaFoldDB" id="A0A0D7AE08"/>
<dbReference type="InterPro" id="IPR005123">
    <property type="entry name" value="Oxoglu/Fe-dep_dioxygenase_dom"/>
</dbReference>
<feature type="non-terminal residue" evidence="3">
    <location>
        <position position="296"/>
    </location>
</feature>
<dbReference type="InterPro" id="IPR044862">
    <property type="entry name" value="Pro_4_hyd_alph_FE2OG_OXY"/>
</dbReference>
<keyword evidence="1" id="KW-0560">Oxidoreductase</keyword>
<dbReference type="Gene3D" id="2.60.120.620">
    <property type="entry name" value="q2cbj1_9rhob like domain"/>
    <property type="match status" value="1"/>
</dbReference>
<reference evidence="3 4" key="1">
    <citation type="journal article" date="2015" name="Fungal Genet. Biol.">
        <title>Evolution of novel wood decay mechanisms in Agaricales revealed by the genome sequences of Fistulina hepatica and Cylindrobasidium torrendii.</title>
        <authorList>
            <person name="Floudas D."/>
            <person name="Held B.W."/>
            <person name="Riley R."/>
            <person name="Nagy L.G."/>
            <person name="Koehler G."/>
            <person name="Ransdell A.S."/>
            <person name="Younus H."/>
            <person name="Chow J."/>
            <person name="Chiniquy J."/>
            <person name="Lipzen A."/>
            <person name="Tritt A."/>
            <person name="Sun H."/>
            <person name="Haridas S."/>
            <person name="LaButti K."/>
            <person name="Ohm R.A."/>
            <person name="Kues U."/>
            <person name="Blanchette R.A."/>
            <person name="Grigoriev I.V."/>
            <person name="Minto R.E."/>
            <person name="Hibbett D.S."/>
        </authorList>
    </citation>
    <scope>NUCLEOTIDE SEQUENCE [LARGE SCALE GENOMIC DNA]</scope>
    <source>
        <strain evidence="3 4">ATCC 64428</strain>
    </source>
</reference>
<protein>
    <recommendedName>
        <fullName evidence="2">Fe2OG dioxygenase domain-containing protein</fullName>
    </recommendedName>
</protein>
<comment type="similarity">
    <text evidence="1">Belongs to the iron/ascorbate-dependent oxidoreductase family.</text>
</comment>
<sequence>YTCGTCAISPAAYKLYYSESKGDSAPVHSIDLAAANVSQLRDLSAACEPAPFGLNGENVFDEHYRLARKMDTTQFSMPFDVYCSGLIQVVETELVKNSTDSPNSYIVPELYMLNIYETGGFFKAHVDTPRAANMFGTLVIVFPTMHQGGQLVLRHIDKEWSYDSAAVVSPVEGVEPKIAYIAFYGDVEHEVLPVMAGYRLTLTYNLYLDNKLPDLHIDRPLLDAEKKVQASVAQLMADIGTTLPNGGYLGFELSFKYPVELGVDVRSFKDGLKGRDALIMRVCEKLDLEASVLAFY</sequence>
<feature type="domain" description="Fe2OG dioxygenase" evidence="2">
    <location>
        <begin position="101"/>
        <end position="208"/>
    </location>
</feature>
<organism evidence="3 4">
    <name type="scientific">Fistulina hepatica ATCC 64428</name>
    <dbReference type="NCBI Taxonomy" id="1128425"/>
    <lineage>
        <taxon>Eukaryota</taxon>
        <taxon>Fungi</taxon>
        <taxon>Dikarya</taxon>
        <taxon>Basidiomycota</taxon>
        <taxon>Agaricomycotina</taxon>
        <taxon>Agaricomycetes</taxon>
        <taxon>Agaricomycetidae</taxon>
        <taxon>Agaricales</taxon>
        <taxon>Fistulinaceae</taxon>
        <taxon>Fistulina</taxon>
    </lineage>
</organism>
<proteinExistence type="inferred from homology"/>
<keyword evidence="1" id="KW-0408">Iron</keyword>
<dbReference type="Pfam" id="PF13640">
    <property type="entry name" value="2OG-FeII_Oxy_3"/>
    <property type="match status" value="1"/>
</dbReference>
<name>A0A0D7AE08_9AGAR</name>
<dbReference type="EMBL" id="KN881789">
    <property type="protein sequence ID" value="KIY48945.1"/>
    <property type="molecule type" value="Genomic_DNA"/>
</dbReference>
<accession>A0A0D7AE08</accession>
<evidence type="ECO:0000313" key="4">
    <source>
        <dbReference type="Proteomes" id="UP000054144"/>
    </source>
</evidence>
<dbReference type="OrthoDB" id="27483at2759"/>
<gene>
    <name evidence="3" type="ORF">FISHEDRAFT_32048</name>
</gene>
<evidence type="ECO:0000313" key="3">
    <source>
        <dbReference type="EMBL" id="KIY48945.1"/>
    </source>
</evidence>
<dbReference type="GO" id="GO:0016491">
    <property type="term" value="F:oxidoreductase activity"/>
    <property type="evidence" value="ECO:0007669"/>
    <property type="project" value="UniProtKB-KW"/>
</dbReference>
<dbReference type="PANTHER" id="PTHR33099">
    <property type="entry name" value="FE2OG DIOXYGENASE DOMAIN-CONTAINING PROTEIN"/>
    <property type="match status" value="1"/>
</dbReference>
<evidence type="ECO:0000256" key="1">
    <source>
        <dbReference type="RuleBase" id="RU003682"/>
    </source>
</evidence>
<keyword evidence="4" id="KW-1185">Reference proteome</keyword>